<accession>A0A1A9BCQ7</accession>
<reference evidence="2" key="1">
    <citation type="submission" date="2016-06" db="EMBL/GenBank/DDBJ databases">
        <authorList>
            <person name="Varghese N."/>
            <person name="Submissions Spin"/>
        </authorList>
    </citation>
    <scope>NUCLEOTIDE SEQUENCE [LARGE SCALE GENOMIC DNA]</scope>
    <source>
        <strain evidence="2">DSM 45794</strain>
    </source>
</reference>
<dbReference type="Pfam" id="PF11583">
    <property type="entry name" value="AurF"/>
    <property type="match status" value="1"/>
</dbReference>
<organism evidence="1 2">
    <name type="scientific">Micromonospora sediminicola</name>
    <dbReference type="NCBI Taxonomy" id="946078"/>
    <lineage>
        <taxon>Bacteria</taxon>
        <taxon>Bacillati</taxon>
        <taxon>Actinomycetota</taxon>
        <taxon>Actinomycetes</taxon>
        <taxon>Micromonosporales</taxon>
        <taxon>Micromonosporaceae</taxon>
        <taxon>Micromonospora</taxon>
    </lineage>
</organism>
<keyword evidence="2" id="KW-1185">Reference proteome</keyword>
<protein>
    <submittedName>
        <fullName evidence="1">p-aminobenzoate N-oxygenase AurF</fullName>
    </submittedName>
</protein>
<dbReference type="SUPFAM" id="SSF47240">
    <property type="entry name" value="Ferritin-like"/>
    <property type="match status" value="1"/>
</dbReference>
<gene>
    <name evidence="1" type="ORF">GA0070622_3978</name>
</gene>
<dbReference type="RefSeq" id="WP_091575096.1">
    <property type="nucleotide sequence ID" value="NZ_FLRH01000003.1"/>
</dbReference>
<dbReference type="GO" id="GO:0016491">
    <property type="term" value="F:oxidoreductase activity"/>
    <property type="evidence" value="ECO:0007669"/>
    <property type="project" value="InterPro"/>
</dbReference>
<dbReference type="Proteomes" id="UP000199558">
    <property type="component" value="Unassembled WGS sequence"/>
</dbReference>
<dbReference type="InterPro" id="IPR009078">
    <property type="entry name" value="Ferritin-like_SF"/>
</dbReference>
<dbReference type="Gene3D" id="1.10.620.20">
    <property type="entry name" value="Ribonucleotide Reductase, subunit A"/>
    <property type="match status" value="1"/>
</dbReference>
<dbReference type="InterPro" id="IPR012348">
    <property type="entry name" value="RNR-like"/>
</dbReference>
<name>A0A1A9BCQ7_9ACTN</name>
<dbReference type="EMBL" id="FLRH01000003">
    <property type="protein sequence ID" value="SBT66928.1"/>
    <property type="molecule type" value="Genomic_DNA"/>
</dbReference>
<dbReference type="STRING" id="946078.GA0070622_3978"/>
<dbReference type="AlphaFoldDB" id="A0A1A9BCQ7"/>
<dbReference type="OrthoDB" id="786532at2"/>
<sequence length="300" mass="33391">MERTSAGFPREAVADRLLTASVRTSYDPLVDLDWSAPPVPGAYWLPPRRSSLYGTPLWDDMTEEQRVELTKHEVASAASAGLWFETILMQMLIRHYYDADPTSRHAQYALTEVADECRHSIMFGRLIEAIGTPVYRAAPVDHLLGRWLKATATGPQMYAAILIAEEILDSFQREIMADESLQPLIRMVSRIHVVEEARHVRFARDELGRQVEAAGPVALGYARLVIGRAAYSITRRLVNPRAYAAVGIAPAVGLAAAHANPHWQATLRWSAQRIAEHLTELGLIAGPGRLLWRRSGLIEG</sequence>
<dbReference type="InterPro" id="IPR025859">
    <property type="entry name" value="AurF/CmlI"/>
</dbReference>
<evidence type="ECO:0000313" key="1">
    <source>
        <dbReference type="EMBL" id="SBT66928.1"/>
    </source>
</evidence>
<evidence type="ECO:0000313" key="2">
    <source>
        <dbReference type="Proteomes" id="UP000199558"/>
    </source>
</evidence>
<proteinExistence type="predicted"/>